<dbReference type="RefSeq" id="WP_093882344.1">
    <property type="nucleotide sequence ID" value="NZ_FOBS01000003.1"/>
</dbReference>
<dbReference type="STRING" id="43775.SAMN04489760_103211"/>
<keyword evidence="3" id="KW-0408">Iron</keyword>
<dbReference type="AlphaFoldDB" id="A0A1H7VFR4"/>
<evidence type="ECO:0000256" key="2">
    <source>
        <dbReference type="ARBA" id="ARBA00011771"/>
    </source>
</evidence>
<dbReference type="OrthoDB" id="9781559at2"/>
<accession>A0A1H7VFR4</accession>
<dbReference type="Proteomes" id="UP000198744">
    <property type="component" value="Unassembled WGS sequence"/>
</dbReference>
<dbReference type="NCBIfam" id="TIGR01409">
    <property type="entry name" value="TAT_signal_seq"/>
    <property type="match status" value="1"/>
</dbReference>
<proteinExistence type="predicted"/>
<gene>
    <name evidence="5" type="ORF">SAMN04489760_103211</name>
</gene>
<dbReference type="GO" id="GO:0030313">
    <property type="term" value="C:cell envelope"/>
    <property type="evidence" value="ECO:0007669"/>
    <property type="project" value="UniProtKB-SubCell"/>
</dbReference>
<keyword evidence="3" id="KW-0411">Iron-sulfur</keyword>
<dbReference type="GO" id="GO:0051536">
    <property type="term" value="F:iron-sulfur cluster binding"/>
    <property type="evidence" value="ECO:0007669"/>
    <property type="project" value="UniProtKB-KW"/>
</dbReference>
<dbReference type="Gene3D" id="3.40.50.11440">
    <property type="match status" value="1"/>
</dbReference>
<organism evidence="5 6">
    <name type="scientific">Syntrophus gentianae</name>
    <dbReference type="NCBI Taxonomy" id="43775"/>
    <lineage>
        <taxon>Bacteria</taxon>
        <taxon>Pseudomonadati</taxon>
        <taxon>Thermodesulfobacteriota</taxon>
        <taxon>Syntrophia</taxon>
        <taxon>Syntrophales</taxon>
        <taxon>Syntrophaceae</taxon>
        <taxon>Syntrophus</taxon>
    </lineage>
</organism>
<sequence>MKHQISRRSFLKYSAIALGAAAVCDLNGFYGALAAEQDRSQVFFTRDISADGLLKIYSRINRWVSGKTAIKLHTGEPNGPNILPREMVKALQSHIPNSILVETNTLYKGNRFTTADHRETLKINGWNFCPVDIMDENGGVMIPVKGGKRFQEMSVGKHLLRYDSLVVLTHFKGHAMGGFGGSLKNIAIGCVDGPVGKKMVHAAPDNENYDVWLKGEPFQENMVESAKAIADHFDKRIVYVNVLRNMSVDCDCAGVRAAHVMARDLGILASTDLLAVEQASIDMVYKLPEAELHDLRERIESRKGLRQLSYMKEMNMGNGRYELITL</sequence>
<evidence type="ECO:0000313" key="6">
    <source>
        <dbReference type="Proteomes" id="UP000198744"/>
    </source>
</evidence>
<dbReference type="EMBL" id="FOBS01000003">
    <property type="protein sequence ID" value="SEM07617.1"/>
    <property type="molecule type" value="Genomic_DNA"/>
</dbReference>
<protein>
    <recommendedName>
        <fullName evidence="4">DUF362 domain-containing protein</fullName>
    </recommendedName>
</protein>
<comment type="subunit">
    <text evidence="2">Heterodimer of a large and a small subunit.</text>
</comment>
<evidence type="ECO:0000256" key="1">
    <source>
        <dbReference type="ARBA" id="ARBA00004196"/>
    </source>
</evidence>
<evidence type="ECO:0000259" key="4">
    <source>
        <dbReference type="Pfam" id="PF04015"/>
    </source>
</evidence>
<feature type="domain" description="DUF362" evidence="4">
    <location>
        <begin position="69"/>
        <end position="281"/>
    </location>
</feature>
<name>A0A1H7VFR4_9BACT</name>
<dbReference type="Pfam" id="PF04015">
    <property type="entry name" value="DUF362"/>
    <property type="match status" value="1"/>
</dbReference>
<dbReference type="InterPro" id="IPR007160">
    <property type="entry name" value="DUF362"/>
</dbReference>
<reference evidence="5 6" key="1">
    <citation type="submission" date="2016-10" db="EMBL/GenBank/DDBJ databases">
        <authorList>
            <person name="de Groot N.N."/>
        </authorList>
    </citation>
    <scope>NUCLEOTIDE SEQUENCE [LARGE SCALE GENOMIC DNA]</scope>
    <source>
        <strain evidence="5 6">DSM 8423</strain>
    </source>
</reference>
<evidence type="ECO:0000256" key="3">
    <source>
        <dbReference type="ARBA" id="ARBA00023014"/>
    </source>
</evidence>
<evidence type="ECO:0000313" key="5">
    <source>
        <dbReference type="EMBL" id="SEM07617.1"/>
    </source>
</evidence>
<dbReference type="InterPro" id="IPR019546">
    <property type="entry name" value="TAT_signal_bac_arc"/>
</dbReference>
<dbReference type="InterPro" id="IPR006311">
    <property type="entry name" value="TAT_signal"/>
</dbReference>
<keyword evidence="6" id="KW-1185">Reference proteome</keyword>
<comment type="subcellular location">
    <subcellularLocation>
        <location evidence="1">Cell envelope</location>
    </subcellularLocation>
</comment>
<dbReference type="PROSITE" id="PS51318">
    <property type="entry name" value="TAT"/>
    <property type="match status" value="1"/>
</dbReference>
<keyword evidence="3" id="KW-0479">Metal-binding</keyword>